<feature type="signal peptide" evidence="1">
    <location>
        <begin position="1"/>
        <end position="19"/>
    </location>
</feature>
<accession>A0A1B0CSF0</accession>
<evidence type="ECO:0000256" key="1">
    <source>
        <dbReference type="SAM" id="SignalP"/>
    </source>
</evidence>
<dbReference type="Proteomes" id="UP000092461">
    <property type="component" value="Unassembled WGS sequence"/>
</dbReference>
<dbReference type="PANTHER" id="PTHR21398:SF11">
    <property type="entry name" value="HDC15381-RELATED"/>
    <property type="match status" value="1"/>
</dbReference>
<dbReference type="EMBL" id="AJWK01025964">
    <property type="status" value="NOT_ANNOTATED_CDS"/>
    <property type="molecule type" value="Genomic_DNA"/>
</dbReference>
<proteinExistence type="predicted"/>
<dbReference type="Pfam" id="PF07841">
    <property type="entry name" value="DM4_12"/>
    <property type="match status" value="1"/>
</dbReference>
<organism evidence="3 4">
    <name type="scientific">Lutzomyia longipalpis</name>
    <name type="common">Sand fly</name>
    <dbReference type="NCBI Taxonomy" id="7200"/>
    <lineage>
        <taxon>Eukaryota</taxon>
        <taxon>Metazoa</taxon>
        <taxon>Ecdysozoa</taxon>
        <taxon>Arthropoda</taxon>
        <taxon>Hexapoda</taxon>
        <taxon>Insecta</taxon>
        <taxon>Pterygota</taxon>
        <taxon>Neoptera</taxon>
        <taxon>Endopterygota</taxon>
        <taxon>Diptera</taxon>
        <taxon>Nematocera</taxon>
        <taxon>Psychodoidea</taxon>
        <taxon>Psychodidae</taxon>
        <taxon>Lutzomyia</taxon>
        <taxon>Lutzomyia</taxon>
    </lineage>
</organism>
<dbReference type="VEuPathDB" id="VectorBase:LLOJ007799"/>
<reference evidence="3" key="3">
    <citation type="submission" date="2020-05" db="UniProtKB">
        <authorList>
            <consortium name="EnsemblMetazoa"/>
        </authorList>
    </citation>
    <scope>IDENTIFICATION</scope>
    <source>
        <strain evidence="3">Jacobina</strain>
    </source>
</reference>
<dbReference type="InterPro" id="IPR006631">
    <property type="entry name" value="DM4_12"/>
</dbReference>
<keyword evidence="4" id="KW-1185">Reference proteome</keyword>
<evidence type="ECO:0000313" key="4">
    <source>
        <dbReference type="Proteomes" id="UP000092461"/>
    </source>
</evidence>
<dbReference type="VEuPathDB" id="VectorBase:LLONM1_008795"/>
<evidence type="ECO:0000313" key="3">
    <source>
        <dbReference type="EnsemblMetazoa" id="LLOJ007799-PA"/>
    </source>
</evidence>
<protein>
    <submittedName>
        <fullName evidence="2">Putative conserved secreted protein</fullName>
    </submittedName>
</protein>
<feature type="chain" id="PRO_5044555476" evidence="1">
    <location>
        <begin position="20"/>
        <end position="201"/>
    </location>
</feature>
<keyword evidence="1" id="KW-0732">Signal</keyword>
<reference evidence="4" key="1">
    <citation type="submission" date="2012-05" db="EMBL/GenBank/DDBJ databases">
        <title>Whole Genome Assembly of Lutzomyia longipalpis.</title>
        <authorList>
            <person name="Richards S."/>
            <person name="Qu C."/>
            <person name="Dillon R."/>
            <person name="Worley K."/>
            <person name="Scherer S."/>
            <person name="Batterton M."/>
            <person name="Taylor A."/>
            <person name="Hawes A."/>
            <person name="Hernandez B."/>
            <person name="Kovar C."/>
            <person name="Mandapat C."/>
            <person name="Pham C."/>
            <person name="Qu C."/>
            <person name="Jing C."/>
            <person name="Bess C."/>
            <person name="Bandaranaike D."/>
            <person name="Ngo D."/>
            <person name="Ongeri F."/>
            <person name="Arias F."/>
            <person name="Lara F."/>
            <person name="Weissenberger G."/>
            <person name="Kamau G."/>
            <person name="Han H."/>
            <person name="Shen H."/>
            <person name="Dinh H."/>
            <person name="Khalil I."/>
            <person name="Jones J."/>
            <person name="Shafer J."/>
            <person name="Jayaseelan J."/>
            <person name="Quiroz J."/>
            <person name="Blankenburg K."/>
            <person name="Nguyen L."/>
            <person name="Jackson L."/>
            <person name="Francisco L."/>
            <person name="Tang L.-Y."/>
            <person name="Pu L.-L."/>
            <person name="Perales L."/>
            <person name="Lorensuhewa L."/>
            <person name="Munidasa M."/>
            <person name="Coyle M."/>
            <person name="Taylor M."/>
            <person name="Puazo M."/>
            <person name="Firestine M."/>
            <person name="Scheel M."/>
            <person name="Javaid M."/>
            <person name="Wang M."/>
            <person name="Li M."/>
            <person name="Tabassum N."/>
            <person name="Saada N."/>
            <person name="Osuji N."/>
            <person name="Aqrawi P."/>
            <person name="Fu Q."/>
            <person name="Thornton R."/>
            <person name="Raj R."/>
            <person name="Goodspeed R."/>
            <person name="Mata R."/>
            <person name="Najjar R."/>
            <person name="Gubbala S."/>
            <person name="Lee S."/>
            <person name="Denson S."/>
            <person name="Patil S."/>
            <person name="Macmil S."/>
            <person name="Qi S."/>
            <person name="Matskevitch T."/>
            <person name="Palculict T."/>
            <person name="Mathew T."/>
            <person name="Vee V."/>
            <person name="Velamala V."/>
            <person name="Korchina V."/>
            <person name="Cai W."/>
            <person name="Liu W."/>
            <person name="Dai W."/>
            <person name="Zou X."/>
            <person name="Zhu Y."/>
            <person name="Zhang Y."/>
            <person name="Wu Y.-Q."/>
            <person name="Xin Y."/>
            <person name="Nazarath L."/>
            <person name="Kovar C."/>
            <person name="Han Y."/>
            <person name="Muzny D."/>
            <person name="Gibbs R."/>
        </authorList>
    </citation>
    <scope>NUCLEOTIDE SEQUENCE [LARGE SCALE GENOMIC DNA]</scope>
    <source>
        <strain evidence="4">Jacobina</strain>
    </source>
</reference>
<dbReference type="PANTHER" id="PTHR21398">
    <property type="entry name" value="AGAP007094-PA"/>
    <property type="match status" value="1"/>
</dbReference>
<dbReference type="EMBL" id="GITU01002034">
    <property type="protein sequence ID" value="MBC1170737.1"/>
    <property type="molecule type" value="Transcribed_RNA"/>
</dbReference>
<evidence type="ECO:0000313" key="2">
    <source>
        <dbReference type="EMBL" id="MBC1170737.1"/>
    </source>
</evidence>
<reference evidence="2" key="2">
    <citation type="journal article" date="2020" name="BMC">
        <title>Leishmania infection induces a limited differential gene expression in the sand fly midgut.</title>
        <authorList>
            <person name="Coutinho-Abreu I.V."/>
            <person name="Serafim T.D."/>
            <person name="Meneses C."/>
            <person name="Kamhawi S."/>
            <person name="Oliveira F."/>
            <person name="Valenzuela J.G."/>
        </authorList>
    </citation>
    <scope>NUCLEOTIDE SEQUENCE</scope>
    <source>
        <strain evidence="2">Jacobina</strain>
        <tissue evidence="2">Midgut</tissue>
    </source>
</reference>
<dbReference type="AlphaFoldDB" id="A0A1B0CSF0"/>
<sequence>MKWLHLILYFLILMRSTHTTLNNTSAEVGERSKRYLIYPPAGGLVKIIMGFSVPVVLAHKRSLGCAYNLQGQFRLPNEIVWSPATFEGLSRKFKRNETPQGAMVDETREFIYNILVRSKSINGKNGKDCLLRTICEVSQSPLNHHNGIFGEIIDTIFIPGTSRVDECYHEAQMAGISGMDCRHLYKNCPDGDGFLDNFLFS</sequence>
<dbReference type="SMART" id="SM00718">
    <property type="entry name" value="DM4_12"/>
    <property type="match status" value="1"/>
</dbReference>
<name>A0A1B0CSF0_LUTLO</name>
<dbReference type="EnsemblMetazoa" id="LLOJ007799-RA">
    <property type="protein sequence ID" value="LLOJ007799-PA"/>
    <property type="gene ID" value="LLOJ007799"/>
</dbReference>